<dbReference type="CDD" id="cd07521">
    <property type="entry name" value="HAD_FCP1-like"/>
    <property type="match status" value="1"/>
</dbReference>
<dbReference type="InterPro" id="IPR023214">
    <property type="entry name" value="HAD_sf"/>
</dbReference>
<feature type="compositionally biased region" description="Basic and acidic residues" evidence="15">
    <location>
        <begin position="221"/>
        <end position="249"/>
    </location>
</feature>
<feature type="compositionally biased region" description="Polar residues" evidence="15">
    <location>
        <begin position="1045"/>
        <end position="1059"/>
    </location>
</feature>
<dbReference type="InterPro" id="IPR004274">
    <property type="entry name" value="FCP1_dom"/>
</dbReference>
<feature type="compositionally biased region" description="Polar residues" evidence="15">
    <location>
        <begin position="1121"/>
        <end position="1152"/>
    </location>
</feature>
<keyword evidence="7" id="KW-0378">Hydrolase</keyword>
<feature type="region of interest" description="Disordered" evidence="15">
    <location>
        <begin position="158"/>
        <end position="183"/>
    </location>
</feature>
<feature type="compositionally biased region" description="Basic and acidic residues" evidence="15">
    <location>
        <begin position="265"/>
        <end position="302"/>
    </location>
</feature>
<feature type="region of interest" description="Disordered" evidence="15">
    <location>
        <begin position="24"/>
        <end position="81"/>
    </location>
</feature>
<evidence type="ECO:0000313" key="19">
    <source>
        <dbReference type="EnsemblPlants" id="Pp3c20_1520V3.1"/>
    </source>
</evidence>
<dbReference type="KEGG" id="ppp:112273290"/>
<proteinExistence type="predicted"/>
<evidence type="ECO:0000256" key="3">
    <source>
        <dbReference type="ARBA" id="ARBA00004123"/>
    </source>
</evidence>
<dbReference type="InterPro" id="IPR001357">
    <property type="entry name" value="BRCT_dom"/>
</dbReference>
<dbReference type="FunFam" id="3.40.50.1000:FF:000098">
    <property type="entry name" value="RNA polymerase II C-terminal domain phosphatase-like 3"/>
    <property type="match status" value="1"/>
</dbReference>
<feature type="compositionally biased region" description="Basic and acidic residues" evidence="15">
    <location>
        <begin position="1194"/>
        <end position="1214"/>
    </location>
</feature>
<dbReference type="GO" id="GO:0005634">
    <property type="term" value="C:nucleus"/>
    <property type="evidence" value="ECO:0007669"/>
    <property type="project" value="UniProtKB-SubCell"/>
</dbReference>
<dbReference type="PROSITE" id="PS50969">
    <property type="entry name" value="FCP1"/>
    <property type="match status" value="1"/>
</dbReference>
<dbReference type="PANTHER" id="PTHR23081">
    <property type="entry name" value="RNA POLYMERASE II CTD PHOSPHATASE"/>
    <property type="match status" value="1"/>
</dbReference>
<feature type="compositionally biased region" description="Basic and acidic residues" evidence="15">
    <location>
        <begin position="910"/>
        <end position="923"/>
    </location>
</feature>
<comment type="catalytic activity">
    <reaction evidence="13">
        <text>O-phospho-L-threonyl-[protein] + H2O = L-threonyl-[protein] + phosphate</text>
        <dbReference type="Rhea" id="RHEA:47004"/>
        <dbReference type="Rhea" id="RHEA-COMP:11060"/>
        <dbReference type="Rhea" id="RHEA-COMP:11605"/>
        <dbReference type="ChEBI" id="CHEBI:15377"/>
        <dbReference type="ChEBI" id="CHEBI:30013"/>
        <dbReference type="ChEBI" id="CHEBI:43474"/>
        <dbReference type="ChEBI" id="CHEBI:61977"/>
        <dbReference type="EC" id="3.1.3.16"/>
    </reaction>
</comment>
<dbReference type="InterPro" id="IPR039189">
    <property type="entry name" value="Fcp1"/>
</dbReference>
<comment type="cofactor">
    <cofactor evidence="2">
        <name>Mg(2+)</name>
        <dbReference type="ChEBI" id="CHEBI:18420"/>
    </cofactor>
</comment>
<dbReference type="Gene3D" id="3.40.50.1000">
    <property type="entry name" value="HAD superfamily/HAD-like"/>
    <property type="match status" value="1"/>
</dbReference>
<dbReference type="GO" id="GO:0046872">
    <property type="term" value="F:metal ion binding"/>
    <property type="evidence" value="ECO:0007669"/>
    <property type="project" value="UniProtKB-KW"/>
</dbReference>
<dbReference type="Proteomes" id="UP000006727">
    <property type="component" value="Chromosome 20"/>
</dbReference>
<gene>
    <name evidence="19" type="primary">LOC112273290</name>
    <name evidence="18" type="ORF">PHYPA_024551</name>
</gene>
<feature type="region of interest" description="Disordered" evidence="15">
    <location>
        <begin position="1045"/>
        <end position="1091"/>
    </location>
</feature>
<dbReference type="CDD" id="cd17729">
    <property type="entry name" value="BRCT_CTDP1"/>
    <property type="match status" value="1"/>
</dbReference>
<feature type="region of interest" description="Disordered" evidence="15">
    <location>
        <begin position="999"/>
        <end position="1031"/>
    </location>
</feature>
<comment type="subunit">
    <text evidence="14">Interacts with RAP74.</text>
</comment>
<dbReference type="EC" id="3.1.3.16" evidence="4"/>
<dbReference type="InterPro" id="IPR036412">
    <property type="entry name" value="HAD-like_sf"/>
</dbReference>
<dbReference type="GO" id="GO:0008420">
    <property type="term" value="F:RNA polymerase II CTD heptapeptide repeat phosphatase activity"/>
    <property type="evidence" value="ECO:0000318"/>
    <property type="project" value="GO_Central"/>
</dbReference>
<keyword evidence="5" id="KW-0678">Repressor</keyword>
<keyword evidence="10" id="KW-0804">Transcription</keyword>
<dbReference type="InterPro" id="IPR011947">
    <property type="entry name" value="FCP1_euk"/>
</dbReference>
<evidence type="ECO:0000256" key="11">
    <source>
        <dbReference type="ARBA" id="ARBA00023242"/>
    </source>
</evidence>
<name>A0A2K1ITJ8_PHYPA</name>
<evidence type="ECO:0000256" key="12">
    <source>
        <dbReference type="ARBA" id="ARBA00047761"/>
    </source>
</evidence>
<dbReference type="PaxDb" id="3218-PP1S152_31V6.1"/>
<evidence type="ECO:0000259" key="17">
    <source>
        <dbReference type="PROSITE" id="PS50969"/>
    </source>
</evidence>
<evidence type="ECO:0000256" key="8">
    <source>
        <dbReference type="ARBA" id="ARBA00022884"/>
    </source>
</evidence>
<organism evidence="18">
    <name type="scientific">Physcomitrium patens</name>
    <name type="common">Spreading-leaved earth moss</name>
    <name type="synonym">Physcomitrella patens</name>
    <dbReference type="NCBI Taxonomy" id="3218"/>
    <lineage>
        <taxon>Eukaryota</taxon>
        <taxon>Viridiplantae</taxon>
        <taxon>Streptophyta</taxon>
        <taxon>Embryophyta</taxon>
        <taxon>Bryophyta</taxon>
        <taxon>Bryophytina</taxon>
        <taxon>Bryopsida</taxon>
        <taxon>Funariidae</taxon>
        <taxon>Funariales</taxon>
        <taxon>Funariaceae</taxon>
        <taxon>Physcomitrium</taxon>
    </lineage>
</organism>
<dbReference type="EMBL" id="ABEU02000020">
    <property type="protein sequence ID" value="PNR32609.1"/>
    <property type="molecule type" value="Genomic_DNA"/>
</dbReference>
<dbReference type="EnsemblPlants" id="Pp3c20_1520V3.1">
    <property type="protein sequence ID" value="Pp3c20_1520V3.1"/>
    <property type="gene ID" value="Pp3c20_1520"/>
</dbReference>
<dbReference type="STRING" id="3218.A0A2K1ITJ8"/>
<dbReference type="RefSeq" id="XP_024357656.1">
    <property type="nucleotide sequence ID" value="XM_024501888.2"/>
</dbReference>
<evidence type="ECO:0000259" key="16">
    <source>
        <dbReference type="PROSITE" id="PS50172"/>
    </source>
</evidence>
<dbReference type="SUPFAM" id="SSF52113">
    <property type="entry name" value="BRCT domain"/>
    <property type="match status" value="1"/>
</dbReference>
<comment type="subcellular location">
    <subcellularLocation>
        <location evidence="3">Nucleus</location>
    </subcellularLocation>
</comment>
<keyword evidence="20" id="KW-1185">Reference proteome</keyword>
<evidence type="ECO:0000256" key="6">
    <source>
        <dbReference type="ARBA" id="ARBA00022723"/>
    </source>
</evidence>
<dbReference type="OrthoDB" id="10249888at2759"/>
<dbReference type="FunFam" id="3.40.50.10190:FF:000014">
    <property type="entry name" value="RNA polymerase II C-terminal domain phosphatase-like 3"/>
    <property type="match status" value="1"/>
</dbReference>
<protein>
    <recommendedName>
        <fullName evidence="4">protein-serine/threonine phosphatase</fullName>
        <ecNumber evidence="4">3.1.3.16</ecNumber>
    </recommendedName>
</protein>
<evidence type="ECO:0000256" key="1">
    <source>
        <dbReference type="ARBA" id="ARBA00001936"/>
    </source>
</evidence>
<accession>A0A2K1ITJ8</accession>
<comment type="catalytic activity">
    <reaction evidence="12">
        <text>O-phospho-L-seryl-[protein] + H2O = L-seryl-[protein] + phosphate</text>
        <dbReference type="Rhea" id="RHEA:20629"/>
        <dbReference type="Rhea" id="RHEA-COMP:9863"/>
        <dbReference type="Rhea" id="RHEA-COMP:11604"/>
        <dbReference type="ChEBI" id="CHEBI:15377"/>
        <dbReference type="ChEBI" id="CHEBI:29999"/>
        <dbReference type="ChEBI" id="CHEBI:43474"/>
        <dbReference type="ChEBI" id="CHEBI:83421"/>
        <dbReference type="EC" id="3.1.3.16"/>
    </reaction>
</comment>
<dbReference type="GeneID" id="112273290"/>
<dbReference type="EnsemblPlants" id="Pp3c20_1520V3.2">
    <property type="protein sequence ID" value="Pp3c20_1520V3.2"/>
    <property type="gene ID" value="Pp3c20_1520"/>
</dbReference>
<feature type="region of interest" description="Disordered" evidence="15">
    <location>
        <begin position="902"/>
        <end position="923"/>
    </location>
</feature>
<dbReference type="PROSITE" id="PS50172">
    <property type="entry name" value="BRCT"/>
    <property type="match status" value="1"/>
</dbReference>
<comment type="cofactor">
    <cofactor evidence="1">
        <name>Mn(2+)</name>
        <dbReference type="ChEBI" id="CHEBI:29035"/>
    </cofactor>
</comment>
<dbReference type="InterPro" id="IPR036420">
    <property type="entry name" value="BRCT_dom_sf"/>
</dbReference>
<feature type="domain" description="BRCT" evidence="16">
    <location>
        <begin position="1508"/>
        <end position="1601"/>
    </location>
</feature>
<dbReference type="FunCoup" id="A0A2K1ITJ8">
    <property type="interactions" value="1546"/>
</dbReference>
<evidence type="ECO:0000256" key="9">
    <source>
        <dbReference type="ARBA" id="ARBA00023015"/>
    </source>
</evidence>
<sequence>MASETDEDVIVSTVMSGELLEMVEDRSESAMVSVDGPREDQEEGELSEKEEVCEEEKSAGHDTEADDAEVTGETSIVGSKVSLDDPSRWAIMASRGGDDYAQRSSTENVGTDEEKVWLRDKVAYRPAATSYTPNSNLYNFAWAQAVQGNRGFKLVEKQDGDGEAEELLDNGASFGEDDETENGLPETMVDLTLKIPEGYDMRQVLYDRRSMKKASWNSSRGDPRRAKNWIELDENTDSRRRFDKDERGGTRNSGTGRRKIRSPTRRRDSRAERVRRSEKDRLFETERLRARDRENGRERGNRNDNSLRSTSSDESDHSRRSAPSGANRRQSQSGDNAAEVREEGEIEEGEIELPNDNLRSRSSSQGKSEYPRADSPVKDGISSGDLKRTLSSRLDFRNSSSHIISLSRESSFRRLPDDDLRHRLTKDAEREKSREETMLREDRREQVAHLTALMKSVTVKDAQKAFINTCARLDNAARILKAFAQQRISSSVSPADHMPRDVSKMATKVFQGLRAVYVVWNTASGREQERDRDTFPRLLQFVTGSCLKFFSSKQARQLEEFMDHVTRMSRKNQMEGSSRQTQAAPKSVEPLQELGVRQRDMSAFASISNSKLAPCGTKFLEGNSEHGTDKKDVLAEAAIAAAALAYAQSSAAAFSNFSQGSNDHPTIDVGGWGWNGSNLSLEQSMSPGLPPGYSGISSTGRSLVAHGVAAQTSGSLYSDGVGAVPPYSTTNGWTNANKRLTYDVKSPYGPGFLEEDWEELSPPPSQTSYAFTTRKVVRLDERGFPISSSETISTVKPQNKVGIVPVSLNFRLASPTPSEDDDEPENQDTTTGAVNGQLGYKPPHLLPKLPSTMPPVSTPFYMASNSHIDDTGRVHYASVPTVPLIDQDSSLNFEQLKSQLVSGPVTSIPRSRDPRKQPRNGHTEVEIPLRQLTTQAECSWPPAMQAVVNKRVGENFASEAESSKRMKTSGSSNEMQNMDSTAGTFAMGGWLEEGFVMSPGHENHGVQSMDVDLDSPTPSDRKQNPVNVPAGTNFKKIVFPSASGSTEMLGSGPVTSIQNNPPPDPFGINSTKSEGQAGEEEQDIGKHRMRPRDPRRALLDSAADIVQVNQRSPPIIEAADSGTTLQIETGTSLPTNTSSDLVKQPSINSLENPLNLRDPRLSSNNSTQSNNATLAPEQPSTEQKNMTVEEEPVVDERNNARERESSRNQGIDAREVFSGESILDEVDHLHPWDPVLRKPRFGPSHWGGSNLHRDFEQLLEDLDEDQRITIQNERKRRIQEQDRMFSAGKLCLVLDLDHTLLNSAKFSEIEPEFEARLRQAENMERSRSTKDPNMKQELYRFPHMSMWTKLRPGIWKFLAKASELYELHVYTMGNKAYATEMAKLLDPTGILFSGRVISKGDEVDGSDKSKDLDGVLGMESAVVIIDDSSRVWPHHRENLIVVERYMYFPSSRRQFGLLGPSLLEVGHDERAVDGMLSSASGVIDRIHRNFFSNKKLREVDVRAILAAEQRRVLDGCRVLFSRIFPVGEANPHLHPLWRLAEQFGASCCLYINDKVTHVVAISLGTDKVNWATATGRPVVRPTWLEASAILYRRANEQDFPVPP</sequence>
<feature type="domain" description="FCP1 homology" evidence="17">
    <location>
        <begin position="1285"/>
        <end position="1465"/>
    </location>
</feature>
<evidence type="ECO:0000256" key="10">
    <source>
        <dbReference type="ARBA" id="ARBA00023163"/>
    </source>
</evidence>
<feature type="region of interest" description="Disordered" evidence="15">
    <location>
        <begin position="1104"/>
        <end position="1214"/>
    </location>
</feature>
<evidence type="ECO:0000256" key="14">
    <source>
        <dbReference type="ARBA" id="ARBA00063107"/>
    </source>
</evidence>
<evidence type="ECO:0000256" key="5">
    <source>
        <dbReference type="ARBA" id="ARBA00022491"/>
    </source>
</evidence>
<dbReference type="NCBIfam" id="TIGR02250">
    <property type="entry name" value="FCP1_euk"/>
    <property type="match status" value="1"/>
</dbReference>
<dbReference type="Gramene" id="Pp3c20_1520V3.2">
    <property type="protein sequence ID" value="Pp3c20_1520V3.2"/>
    <property type="gene ID" value="Pp3c20_1520"/>
</dbReference>
<keyword evidence="9" id="KW-0805">Transcription regulation</keyword>
<evidence type="ECO:0000313" key="20">
    <source>
        <dbReference type="Proteomes" id="UP000006727"/>
    </source>
</evidence>
<feature type="region of interest" description="Disordered" evidence="15">
    <location>
        <begin position="211"/>
        <end position="385"/>
    </location>
</feature>
<evidence type="ECO:0000256" key="2">
    <source>
        <dbReference type="ARBA" id="ARBA00001946"/>
    </source>
</evidence>
<keyword evidence="6" id="KW-0479">Metal-binding</keyword>
<evidence type="ECO:0000313" key="18">
    <source>
        <dbReference type="EMBL" id="PNR32609.1"/>
    </source>
</evidence>
<reference evidence="19" key="3">
    <citation type="submission" date="2020-12" db="UniProtKB">
        <authorList>
            <consortium name="EnsemblPlants"/>
        </authorList>
    </citation>
    <scope>IDENTIFICATION</scope>
</reference>
<reference evidence="18 20" key="2">
    <citation type="journal article" date="2018" name="Plant J.">
        <title>The Physcomitrella patens chromosome-scale assembly reveals moss genome structure and evolution.</title>
        <authorList>
            <person name="Lang D."/>
            <person name="Ullrich K.K."/>
            <person name="Murat F."/>
            <person name="Fuchs J."/>
            <person name="Jenkins J."/>
            <person name="Haas F.B."/>
            <person name="Piednoel M."/>
            <person name="Gundlach H."/>
            <person name="Van Bel M."/>
            <person name="Meyberg R."/>
            <person name="Vives C."/>
            <person name="Morata J."/>
            <person name="Symeonidi A."/>
            <person name="Hiss M."/>
            <person name="Muchero W."/>
            <person name="Kamisugi Y."/>
            <person name="Saleh O."/>
            <person name="Blanc G."/>
            <person name="Decker E.L."/>
            <person name="van Gessel N."/>
            <person name="Grimwood J."/>
            <person name="Hayes R.D."/>
            <person name="Graham S.W."/>
            <person name="Gunter L.E."/>
            <person name="McDaniel S.F."/>
            <person name="Hoernstein S.N.W."/>
            <person name="Larsson A."/>
            <person name="Li F.W."/>
            <person name="Perroud P.F."/>
            <person name="Phillips J."/>
            <person name="Ranjan P."/>
            <person name="Rokshar D.S."/>
            <person name="Rothfels C.J."/>
            <person name="Schneider L."/>
            <person name="Shu S."/>
            <person name="Stevenson D.W."/>
            <person name="Thummler F."/>
            <person name="Tillich M."/>
            <person name="Villarreal Aguilar J.C."/>
            <person name="Widiez T."/>
            <person name="Wong G.K."/>
            <person name="Wymore A."/>
            <person name="Zhang Y."/>
            <person name="Zimmer A.D."/>
            <person name="Quatrano R.S."/>
            <person name="Mayer K.F.X."/>
            <person name="Goodstein D."/>
            <person name="Casacuberta J.M."/>
            <person name="Vandepoele K."/>
            <person name="Reski R."/>
            <person name="Cuming A.C."/>
            <person name="Tuskan G.A."/>
            <person name="Maumus F."/>
            <person name="Salse J."/>
            <person name="Schmutz J."/>
            <person name="Rensing S.A."/>
        </authorList>
    </citation>
    <scope>NUCLEOTIDE SEQUENCE [LARGE SCALE GENOMIC DNA]</scope>
    <source>
        <strain evidence="19 20">cv. Gransden 2004</strain>
    </source>
</reference>
<dbReference type="InterPro" id="IPR057473">
    <property type="entry name" value="ARM_CPL3"/>
</dbReference>
<dbReference type="SMART" id="SM00292">
    <property type="entry name" value="BRCT"/>
    <property type="match status" value="1"/>
</dbReference>
<dbReference type="Gene3D" id="3.40.50.10190">
    <property type="entry name" value="BRCT domain"/>
    <property type="match status" value="1"/>
</dbReference>
<feature type="region of interest" description="Disordered" evidence="15">
    <location>
        <begin position="812"/>
        <end position="840"/>
    </location>
</feature>
<feature type="compositionally biased region" description="Acidic residues" evidence="15">
    <location>
        <begin position="344"/>
        <end position="353"/>
    </location>
</feature>
<dbReference type="Pfam" id="PF03031">
    <property type="entry name" value="NIF"/>
    <property type="match status" value="1"/>
</dbReference>
<dbReference type="Pfam" id="PF12738">
    <property type="entry name" value="PTCB-BRCT"/>
    <property type="match status" value="1"/>
</dbReference>
<evidence type="ECO:0000256" key="7">
    <source>
        <dbReference type="ARBA" id="ARBA00022801"/>
    </source>
</evidence>
<dbReference type="SUPFAM" id="SSF56784">
    <property type="entry name" value="HAD-like"/>
    <property type="match status" value="1"/>
</dbReference>
<feature type="compositionally biased region" description="Basic and acidic residues" evidence="15">
    <location>
        <begin position="46"/>
        <end position="63"/>
    </location>
</feature>
<dbReference type="GO" id="GO:0009651">
    <property type="term" value="P:response to salt stress"/>
    <property type="evidence" value="ECO:0007669"/>
    <property type="project" value="UniProtKB-ARBA"/>
</dbReference>
<dbReference type="Pfam" id="PF25505">
    <property type="entry name" value="ARM_CPL3"/>
    <property type="match status" value="1"/>
</dbReference>
<dbReference type="Gramene" id="Pp3c20_1520V3.1">
    <property type="protein sequence ID" value="Pp3c20_1520V3.1"/>
    <property type="gene ID" value="Pp3c20_1520"/>
</dbReference>
<evidence type="ECO:0000256" key="13">
    <source>
        <dbReference type="ARBA" id="ARBA00048336"/>
    </source>
</evidence>
<feature type="compositionally biased region" description="Low complexity" evidence="15">
    <location>
        <begin position="1162"/>
        <end position="1171"/>
    </location>
</feature>
<keyword evidence="8" id="KW-0694">RNA-binding</keyword>
<dbReference type="PANTHER" id="PTHR23081:SF2">
    <property type="entry name" value="RNA POLYMERASE II C-TERMINAL DOMAIN PHOSPHATASE-LIKE 3"/>
    <property type="match status" value="1"/>
</dbReference>
<dbReference type="GO" id="GO:0003723">
    <property type="term" value="F:RNA binding"/>
    <property type="evidence" value="ECO:0007669"/>
    <property type="project" value="UniProtKB-KW"/>
</dbReference>
<evidence type="ECO:0000256" key="15">
    <source>
        <dbReference type="SAM" id="MobiDB-lite"/>
    </source>
</evidence>
<keyword evidence="11" id="KW-0539">Nucleus</keyword>
<evidence type="ECO:0000256" key="4">
    <source>
        <dbReference type="ARBA" id="ARBA00013081"/>
    </source>
</evidence>
<reference evidence="18 20" key="1">
    <citation type="journal article" date="2008" name="Science">
        <title>The Physcomitrella genome reveals evolutionary insights into the conquest of land by plants.</title>
        <authorList>
            <person name="Rensing S."/>
            <person name="Lang D."/>
            <person name="Zimmer A."/>
            <person name="Terry A."/>
            <person name="Salamov A."/>
            <person name="Shapiro H."/>
            <person name="Nishiyama T."/>
            <person name="Perroud P.-F."/>
            <person name="Lindquist E."/>
            <person name="Kamisugi Y."/>
            <person name="Tanahashi T."/>
            <person name="Sakakibara K."/>
            <person name="Fujita T."/>
            <person name="Oishi K."/>
            <person name="Shin-I T."/>
            <person name="Kuroki Y."/>
            <person name="Toyoda A."/>
            <person name="Suzuki Y."/>
            <person name="Hashimoto A."/>
            <person name="Yamaguchi K."/>
            <person name="Sugano A."/>
            <person name="Kohara Y."/>
            <person name="Fujiyama A."/>
            <person name="Anterola A."/>
            <person name="Aoki S."/>
            <person name="Ashton N."/>
            <person name="Barbazuk W.B."/>
            <person name="Barker E."/>
            <person name="Bennetzen J."/>
            <person name="Bezanilla M."/>
            <person name="Blankenship R."/>
            <person name="Cho S.H."/>
            <person name="Dutcher S."/>
            <person name="Estelle M."/>
            <person name="Fawcett J.A."/>
            <person name="Gundlach H."/>
            <person name="Hanada K."/>
            <person name="Heyl A."/>
            <person name="Hicks K.A."/>
            <person name="Hugh J."/>
            <person name="Lohr M."/>
            <person name="Mayer K."/>
            <person name="Melkozernov A."/>
            <person name="Murata T."/>
            <person name="Nelson D."/>
            <person name="Pils B."/>
            <person name="Prigge M."/>
            <person name="Reiss B."/>
            <person name="Renner T."/>
            <person name="Rombauts S."/>
            <person name="Rushton P."/>
            <person name="Sanderfoot A."/>
            <person name="Schween G."/>
            <person name="Shiu S.-H."/>
            <person name="Stueber K."/>
            <person name="Theodoulou F.L."/>
            <person name="Tu H."/>
            <person name="Van de Peer Y."/>
            <person name="Verrier P.J."/>
            <person name="Waters E."/>
            <person name="Wood A."/>
            <person name="Yang L."/>
            <person name="Cove D."/>
            <person name="Cuming A."/>
            <person name="Hasebe M."/>
            <person name="Lucas S."/>
            <person name="Mishler D.B."/>
            <person name="Reski R."/>
            <person name="Grigoriev I."/>
            <person name="Quatrano R.S."/>
            <person name="Boore J.L."/>
        </authorList>
    </citation>
    <scope>NUCLEOTIDE SEQUENCE [LARGE SCALE GENOMIC DNA]</scope>
    <source>
        <strain evidence="19 20">cv. Gransden 2004</strain>
    </source>
</reference>
<dbReference type="SMART" id="SM00577">
    <property type="entry name" value="CPDc"/>
    <property type="match status" value="1"/>
</dbReference>